<dbReference type="Proteomes" id="UP000364291">
    <property type="component" value="Unassembled WGS sequence"/>
</dbReference>
<protein>
    <submittedName>
        <fullName evidence="1">Uncharacterized protein</fullName>
    </submittedName>
</protein>
<dbReference type="EMBL" id="CABPSX010000002">
    <property type="protein sequence ID" value="VVG70437.1"/>
    <property type="molecule type" value="Genomic_DNA"/>
</dbReference>
<dbReference type="SUPFAM" id="SSF48403">
    <property type="entry name" value="Ankyrin repeat"/>
    <property type="match status" value="1"/>
</dbReference>
<sequence>MSTLTLTTKLNARMMAAVILDDARDIRRLAKEGLDVTGVSLTGDTWLDIAVARNRMNAAAAIIMLSGSKTNVLNAVDKTGDTVLDKAVGVVSEKFLVMLLSASDKLNLLHRNSKGVSTLDLLVKLNSKPVNDALARKRNRTIDTMALAA</sequence>
<evidence type="ECO:0000313" key="2">
    <source>
        <dbReference type="Proteomes" id="UP000364291"/>
    </source>
</evidence>
<dbReference type="Gene3D" id="1.25.40.20">
    <property type="entry name" value="Ankyrin repeat-containing domain"/>
    <property type="match status" value="1"/>
</dbReference>
<dbReference type="InterPro" id="IPR036770">
    <property type="entry name" value="Ankyrin_rpt-contain_sf"/>
</dbReference>
<reference evidence="1 2" key="1">
    <citation type="submission" date="2019-08" db="EMBL/GenBank/DDBJ databases">
        <authorList>
            <person name="Peeters C."/>
        </authorList>
    </citation>
    <scope>NUCLEOTIDE SEQUENCE [LARGE SCALE GENOMIC DNA]</scope>
    <source>
        <strain evidence="1 2">LMG 18089</strain>
    </source>
</reference>
<dbReference type="AlphaFoldDB" id="A0A5E5P1V8"/>
<accession>A0A5E5P1V8</accession>
<evidence type="ECO:0000313" key="1">
    <source>
        <dbReference type="EMBL" id="VVG70437.1"/>
    </source>
</evidence>
<organism evidence="1 2">
    <name type="scientific">Pandoraea apista</name>
    <dbReference type="NCBI Taxonomy" id="93218"/>
    <lineage>
        <taxon>Bacteria</taxon>
        <taxon>Pseudomonadati</taxon>
        <taxon>Pseudomonadota</taxon>
        <taxon>Betaproteobacteria</taxon>
        <taxon>Burkholderiales</taxon>
        <taxon>Burkholderiaceae</taxon>
        <taxon>Pandoraea</taxon>
    </lineage>
</organism>
<name>A0A5E5P1V8_9BURK</name>
<gene>
    <name evidence="1" type="ORF">PAP18089_01397</name>
</gene>
<dbReference type="OrthoDB" id="9134469at2"/>
<proteinExistence type="predicted"/>
<dbReference type="RefSeq" id="WP_071069028.1">
    <property type="nucleotide sequence ID" value="NZ_CABPSX010000002.1"/>
</dbReference>